<feature type="compositionally biased region" description="Basic and acidic residues" evidence="1">
    <location>
        <begin position="136"/>
        <end position="145"/>
    </location>
</feature>
<evidence type="ECO:0000256" key="1">
    <source>
        <dbReference type="SAM" id="MobiDB-lite"/>
    </source>
</evidence>
<dbReference type="AlphaFoldDB" id="A0AAV5R7W0"/>
<evidence type="ECO:0000313" key="3">
    <source>
        <dbReference type="Proteomes" id="UP001378960"/>
    </source>
</evidence>
<keyword evidence="3" id="KW-1185">Reference proteome</keyword>
<organism evidence="2 3">
    <name type="scientific">Pichia kluyveri</name>
    <name type="common">Yeast</name>
    <dbReference type="NCBI Taxonomy" id="36015"/>
    <lineage>
        <taxon>Eukaryota</taxon>
        <taxon>Fungi</taxon>
        <taxon>Dikarya</taxon>
        <taxon>Ascomycota</taxon>
        <taxon>Saccharomycotina</taxon>
        <taxon>Pichiomycetes</taxon>
        <taxon>Pichiales</taxon>
        <taxon>Pichiaceae</taxon>
        <taxon>Pichia</taxon>
    </lineage>
</organism>
<protein>
    <recommendedName>
        <fullName evidence="4">Calcipressin-like protein</fullName>
    </recommendedName>
</protein>
<name>A0AAV5R7W0_PICKL</name>
<reference evidence="2 3" key="1">
    <citation type="journal article" date="2023" name="Elife">
        <title>Identification of key yeast species and microbe-microbe interactions impacting larval growth of Drosophila in the wild.</title>
        <authorList>
            <person name="Mure A."/>
            <person name="Sugiura Y."/>
            <person name="Maeda R."/>
            <person name="Honda K."/>
            <person name="Sakurai N."/>
            <person name="Takahashi Y."/>
            <person name="Watada M."/>
            <person name="Katoh T."/>
            <person name="Gotoh A."/>
            <person name="Gotoh Y."/>
            <person name="Taniguchi I."/>
            <person name="Nakamura K."/>
            <person name="Hayashi T."/>
            <person name="Katayama T."/>
            <person name="Uemura T."/>
            <person name="Hattori Y."/>
        </authorList>
    </citation>
    <scope>NUCLEOTIDE SEQUENCE [LARGE SCALE GENOMIC DNA]</scope>
    <source>
        <strain evidence="2 3">PK-24</strain>
    </source>
</reference>
<comment type="caution">
    <text evidence="2">The sequence shown here is derived from an EMBL/GenBank/DDBJ whole genome shotgun (WGS) entry which is preliminary data.</text>
</comment>
<feature type="compositionally biased region" description="Polar residues" evidence="1">
    <location>
        <begin position="123"/>
        <end position="132"/>
    </location>
</feature>
<gene>
    <name evidence="2" type="ORF">DAPK24_036220</name>
</gene>
<evidence type="ECO:0000313" key="2">
    <source>
        <dbReference type="EMBL" id="GMM47047.1"/>
    </source>
</evidence>
<feature type="region of interest" description="Disordered" evidence="1">
    <location>
        <begin position="123"/>
        <end position="147"/>
    </location>
</feature>
<proteinExistence type="predicted"/>
<dbReference type="EMBL" id="BTGB01000005">
    <property type="protein sequence ID" value="GMM47047.1"/>
    <property type="molecule type" value="Genomic_DNA"/>
</dbReference>
<dbReference type="Proteomes" id="UP001378960">
    <property type="component" value="Unassembled WGS sequence"/>
</dbReference>
<accession>A0AAV5R7W0</accession>
<evidence type="ECO:0008006" key="4">
    <source>
        <dbReference type="Google" id="ProtNLM"/>
    </source>
</evidence>
<sequence length="297" mass="34182">MPDKYHSNTLIITDSTLLHPQNEDPLKETLQTLKRFISSLDIKHKLHTCVQILHLRSLRRILLIFSNNRITDLVHEYLHKLEIKVGFARNDNTLTYCDMDDADNHLHMDKITDVKKTNNILNAINEPDNSPVNERYPGEEQDSNKNSRLKVPSPVIQMQSPPPSPYEGWIYRPEEAPSDITIGFHPKKLGHILYTKADEDEMRKVFSSTLDSDIYGDNEKLDNLYIGDGLGDESTDEEIYGSLFQKPIQKISKKETNTGKTISEVDTKRRLMVPIVVVDHLEAENLREQAKQFDYGN</sequence>